<organism evidence="9 13">
    <name type="scientific">Didymodactylos carnosus</name>
    <dbReference type="NCBI Taxonomy" id="1234261"/>
    <lineage>
        <taxon>Eukaryota</taxon>
        <taxon>Metazoa</taxon>
        <taxon>Spiralia</taxon>
        <taxon>Gnathifera</taxon>
        <taxon>Rotifera</taxon>
        <taxon>Eurotatoria</taxon>
        <taxon>Bdelloidea</taxon>
        <taxon>Philodinida</taxon>
        <taxon>Philodinidae</taxon>
        <taxon>Didymodactylos</taxon>
    </lineage>
</organism>
<dbReference type="InterPro" id="IPR011990">
    <property type="entry name" value="TPR-like_helical_dom_sf"/>
</dbReference>
<dbReference type="Gene3D" id="1.10.260.100">
    <property type="match status" value="2"/>
</dbReference>
<feature type="repeat" description="TPR" evidence="6">
    <location>
        <begin position="39"/>
        <end position="72"/>
    </location>
</feature>
<dbReference type="InterPro" id="IPR041243">
    <property type="entry name" value="STI1/HOP_DP"/>
</dbReference>
<dbReference type="SUPFAM" id="SSF48452">
    <property type="entry name" value="TPR-like"/>
    <property type="match status" value="3"/>
</dbReference>
<feature type="repeat" description="TPR" evidence="6">
    <location>
        <begin position="376"/>
        <end position="409"/>
    </location>
</feature>
<evidence type="ECO:0000256" key="2">
    <source>
        <dbReference type="ARBA" id="ARBA00022490"/>
    </source>
</evidence>
<dbReference type="InterPro" id="IPR019734">
    <property type="entry name" value="TPR_rpt"/>
</dbReference>
<evidence type="ECO:0000256" key="1">
    <source>
        <dbReference type="ARBA" id="ARBA00004496"/>
    </source>
</evidence>
<dbReference type="Proteomes" id="UP000681722">
    <property type="component" value="Unassembled WGS sequence"/>
</dbReference>
<dbReference type="Proteomes" id="UP000663829">
    <property type="component" value="Unassembled WGS sequence"/>
</dbReference>
<feature type="repeat" description="TPR" evidence="6">
    <location>
        <begin position="242"/>
        <end position="275"/>
    </location>
</feature>
<dbReference type="SMART" id="SM00727">
    <property type="entry name" value="STI1"/>
    <property type="match status" value="2"/>
</dbReference>
<evidence type="ECO:0000313" key="13">
    <source>
        <dbReference type="Proteomes" id="UP000663829"/>
    </source>
</evidence>
<dbReference type="Proteomes" id="UP000677228">
    <property type="component" value="Unassembled WGS sequence"/>
</dbReference>
<sequence>MASQVEELKTKANTAFQAGKNEEAAKYYTEAIQLDDKNHVLYSNRSAAYAKMNKYEDALKDAEQCIALKPDFVKGYSRKGASLSYLKRHDDAIKAYEEGLRLDPQNQQLLDGLGEVKAAQTPTSSNPFGDPQFLMQLMANPKARELMKDPETARLMQQFRTNPNNPLLFQNPKVMKVLGAALGFELGGENDDEMTMRGDPAAQPSSFSTSKPSTSSASNTSKTTNAAKDDVNKNLTPAQRQAEEEKDKGNEAYKKKDFTTALQHYDKAIELDNNMKYYTNKAAVYYEQGQWDNCIEQCLKAIEIGRENKADYKLIAKAYARIGNVHSQQKDYQSAIKYFNHSLSEHRNPEVLKKKQEIEKILKDEESKAYVNPEIANEEKNKGNEYFQKGDFPTALKHYSEAIKRNPTDPKLYSNRAACYSKLMEFPLTLKDCEEAIKLDPTFLKAYLRKGTALIAMKDLGQAMSTFSKALEIDPNCQEAIEGYRSCTMKANSDPEEVRKRAMNDPEVQSILGDPGMRIILEQMQNEPQALREHLKNPAIAHKIQKLIDVGIIAIR</sequence>
<proteinExistence type="predicted"/>
<dbReference type="Gene3D" id="1.25.40.10">
    <property type="entry name" value="Tetratricopeptide repeat domain"/>
    <property type="match status" value="3"/>
</dbReference>
<dbReference type="PROSITE" id="PS50293">
    <property type="entry name" value="TPR_REGION"/>
    <property type="match status" value="1"/>
</dbReference>
<dbReference type="PANTHER" id="PTHR22904">
    <property type="entry name" value="TPR REPEAT CONTAINING PROTEIN"/>
    <property type="match status" value="1"/>
</dbReference>
<dbReference type="GO" id="GO:0005737">
    <property type="term" value="C:cytoplasm"/>
    <property type="evidence" value="ECO:0007669"/>
    <property type="project" value="UniProtKB-SubCell"/>
</dbReference>
<accession>A0A813V468</accession>
<name>A0A813V468_9BILA</name>
<dbReference type="PANTHER" id="PTHR22904:SF523">
    <property type="entry name" value="STRESS-INDUCED-PHOSPHOPROTEIN 1"/>
    <property type="match status" value="1"/>
</dbReference>
<dbReference type="Pfam" id="PF00515">
    <property type="entry name" value="TPR_1"/>
    <property type="match status" value="1"/>
</dbReference>
<evidence type="ECO:0000256" key="5">
    <source>
        <dbReference type="ARBA" id="ARBA00026193"/>
    </source>
</evidence>
<evidence type="ECO:0000256" key="6">
    <source>
        <dbReference type="PROSITE-ProRule" id="PRU00339"/>
    </source>
</evidence>
<feature type="compositionally biased region" description="Low complexity" evidence="7">
    <location>
        <begin position="204"/>
        <end position="226"/>
    </location>
</feature>
<dbReference type="SMART" id="SM00028">
    <property type="entry name" value="TPR"/>
    <property type="match status" value="9"/>
</dbReference>
<dbReference type="PROSITE" id="PS50005">
    <property type="entry name" value="TPR"/>
    <property type="match status" value="7"/>
</dbReference>
<dbReference type="EMBL" id="CAJNOQ010000761">
    <property type="protein sequence ID" value="CAF0835783.1"/>
    <property type="molecule type" value="Genomic_DNA"/>
</dbReference>
<gene>
    <name evidence="9" type="ORF">GPM918_LOCUS5298</name>
    <name evidence="10" type="ORF">OVA965_LOCUS20802</name>
    <name evidence="11" type="ORF">SRO942_LOCUS5298</name>
    <name evidence="12" type="ORF">TMI583_LOCUS21293</name>
</gene>
<evidence type="ECO:0000313" key="11">
    <source>
        <dbReference type="EMBL" id="CAF3623008.1"/>
    </source>
</evidence>
<comment type="subcellular location">
    <subcellularLocation>
        <location evidence="1">Cytoplasm</location>
    </subcellularLocation>
</comment>
<feature type="repeat" description="TPR" evidence="6">
    <location>
        <begin position="73"/>
        <end position="106"/>
    </location>
</feature>
<dbReference type="OrthoDB" id="2423701at2759"/>
<dbReference type="FunFam" id="1.10.260.100:FF:000002">
    <property type="entry name" value="Stress-induced-phosphoprotein 1 (Hsp70/Hsp90-organizing)"/>
    <property type="match status" value="1"/>
</dbReference>
<dbReference type="FunFam" id="1.25.40.10:FF:000010">
    <property type="entry name" value="Stress-induced phosphoprotein 1"/>
    <property type="match status" value="1"/>
</dbReference>
<dbReference type="GO" id="GO:0051879">
    <property type="term" value="F:Hsp90 protein binding"/>
    <property type="evidence" value="ECO:0007669"/>
    <property type="project" value="TreeGrafter"/>
</dbReference>
<dbReference type="Pfam" id="PF13414">
    <property type="entry name" value="TPR_11"/>
    <property type="match status" value="1"/>
</dbReference>
<evidence type="ECO:0000313" key="10">
    <source>
        <dbReference type="EMBL" id="CAF1134157.1"/>
    </source>
</evidence>
<dbReference type="Pfam" id="PF17830">
    <property type="entry name" value="STI1-HOP_DP"/>
    <property type="match status" value="2"/>
</dbReference>
<feature type="compositionally biased region" description="Basic and acidic residues" evidence="7">
    <location>
        <begin position="241"/>
        <end position="252"/>
    </location>
</feature>
<feature type="repeat" description="TPR" evidence="6">
    <location>
        <begin position="444"/>
        <end position="477"/>
    </location>
</feature>
<feature type="domain" description="STI1" evidence="8">
    <location>
        <begin position="505"/>
        <end position="544"/>
    </location>
</feature>
<dbReference type="AlphaFoldDB" id="A0A813V468"/>
<comment type="caution">
    <text evidence="9">The sequence shown here is derived from an EMBL/GenBank/DDBJ whole genome shotgun (WGS) entry which is preliminary data.</text>
</comment>
<dbReference type="InterPro" id="IPR006636">
    <property type="entry name" value="STI1_HS-bd"/>
</dbReference>
<feature type="domain" description="STI1" evidence="8">
    <location>
        <begin position="130"/>
        <end position="178"/>
    </location>
</feature>
<evidence type="ECO:0000256" key="3">
    <source>
        <dbReference type="ARBA" id="ARBA00022737"/>
    </source>
</evidence>
<evidence type="ECO:0000256" key="7">
    <source>
        <dbReference type="SAM" id="MobiDB-lite"/>
    </source>
</evidence>
<feature type="repeat" description="TPR" evidence="6">
    <location>
        <begin position="5"/>
        <end position="38"/>
    </location>
</feature>
<evidence type="ECO:0000259" key="8">
    <source>
        <dbReference type="SMART" id="SM00727"/>
    </source>
</evidence>
<keyword evidence="13" id="KW-1185">Reference proteome</keyword>
<feature type="region of interest" description="Disordered" evidence="7">
    <location>
        <begin position="189"/>
        <end position="252"/>
    </location>
</feature>
<dbReference type="Proteomes" id="UP000682733">
    <property type="component" value="Unassembled WGS sequence"/>
</dbReference>
<dbReference type="Pfam" id="PF13181">
    <property type="entry name" value="TPR_8"/>
    <property type="match status" value="3"/>
</dbReference>
<dbReference type="EMBL" id="CAJNOK010011183">
    <property type="protein sequence ID" value="CAF1134157.1"/>
    <property type="molecule type" value="Genomic_DNA"/>
</dbReference>
<dbReference type="FunFam" id="1.25.40.10:FF:000020">
    <property type="entry name" value="Stress-induced phosphoprotein 1"/>
    <property type="match status" value="1"/>
</dbReference>
<keyword evidence="3" id="KW-0677">Repeat</keyword>
<reference evidence="9" key="1">
    <citation type="submission" date="2021-02" db="EMBL/GenBank/DDBJ databases">
        <authorList>
            <person name="Nowell W R."/>
        </authorList>
    </citation>
    <scope>NUCLEOTIDE SEQUENCE</scope>
</reference>
<dbReference type="FunFam" id="1.25.40.10:FF:000027">
    <property type="entry name" value="stress-induced-phosphoprotein 1 isoform X1"/>
    <property type="match status" value="1"/>
</dbReference>
<dbReference type="EMBL" id="CAJOBA010023266">
    <property type="protein sequence ID" value="CAF3921042.1"/>
    <property type="molecule type" value="Genomic_DNA"/>
</dbReference>
<dbReference type="EMBL" id="CAJOBC010000761">
    <property type="protein sequence ID" value="CAF3623008.1"/>
    <property type="molecule type" value="Genomic_DNA"/>
</dbReference>
<dbReference type="Pfam" id="PF13424">
    <property type="entry name" value="TPR_12"/>
    <property type="match status" value="1"/>
</dbReference>
<evidence type="ECO:0000313" key="12">
    <source>
        <dbReference type="EMBL" id="CAF3921042.1"/>
    </source>
</evidence>
<evidence type="ECO:0000313" key="9">
    <source>
        <dbReference type="EMBL" id="CAF0835783.1"/>
    </source>
</evidence>
<keyword evidence="2" id="KW-0963">Cytoplasm</keyword>
<protein>
    <recommendedName>
        <fullName evidence="5">Stress-induced-phosphoprotein 1</fullName>
    </recommendedName>
</protein>
<evidence type="ECO:0000256" key="4">
    <source>
        <dbReference type="ARBA" id="ARBA00022803"/>
    </source>
</evidence>
<feature type="repeat" description="TPR" evidence="6">
    <location>
        <begin position="316"/>
        <end position="349"/>
    </location>
</feature>
<keyword evidence="4 6" id="KW-0802">TPR repeat</keyword>